<dbReference type="EMBL" id="AZCT01000016">
    <property type="protein sequence ID" value="KRK11627.1"/>
    <property type="molecule type" value="Genomic_DNA"/>
</dbReference>
<evidence type="ECO:0000313" key="1">
    <source>
        <dbReference type="EMBL" id="KRK11627.1"/>
    </source>
</evidence>
<proteinExistence type="predicted"/>
<gene>
    <name evidence="1" type="ORF">FD51_GL001058</name>
</gene>
<dbReference type="AlphaFoldDB" id="A0A0R1EQH8"/>
<comment type="caution">
    <text evidence="1">The sequence shown here is derived from an EMBL/GenBank/DDBJ whole genome shotgun (WGS) entry which is preliminary data.</text>
</comment>
<organism evidence="1 2">
    <name type="scientific">Lacticaseibacillus zeae DSM 20178 = KCTC 3804</name>
    <dbReference type="NCBI Taxonomy" id="1423816"/>
    <lineage>
        <taxon>Bacteria</taxon>
        <taxon>Bacillati</taxon>
        <taxon>Bacillota</taxon>
        <taxon>Bacilli</taxon>
        <taxon>Lactobacillales</taxon>
        <taxon>Lactobacillaceae</taxon>
        <taxon>Lacticaseibacillus</taxon>
    </lineage>
</organism>
<sequence length="267" mass="30487">MMTEVTLQLRHEDQTLKTATSEARTYLAYHKQYALGDYYQVQVSDAPAYVWVQLDASVAPSLVYLKQATWDFRIPFNLQKEWPYPDGAFLGTNHYAWVRVANEDELTVSRNLALNTYDQHEASGAYPHASANAETRDELVFYAKNVIDGVIANEKHGSYPFQSWGIAERPDAELTLDFGREVLVKRLVLILRADYPHDSYWQEVTGEFSDGSSEKLELKKTAAPQQFDITPRKVTWLKLTHLVKDQDSSTFPALTELEAWGKEAFAK</sequence>
<dbReference type="PATRIC" id="fig|1423816.3.peg.1092"/>
<dbReference type="Proteomes" id="UP000051984">
    <property type="component" value="Unassembled WGS sequence"/>
</dbReference>
<accession>A0A0R1EQH8</accession>
<reference evidence="1 2" key="1">
    <citation type="journal article" date="2015" name="Genome Announc.">
        <title>Expanding the biotechnology potential of lactobacilli through comparative genomics of 213 strains and associated genera.</title>
        <authorList>
            <person name="Sun Z."/>
            <person name="Harris H.M."/>
            <person name="McCann A."/>
            <person name="Guo C."/>
            <person name="Argimon S."/>
            <person name="Zhang W."/>
            <person name="Yang X."/>
            <person name="Jeffery I.B."/>
            <person name="Cooney J.C."/>
            <person name="Kagawa T.F."/>
            <person name="Liu W."/>
            <person name="Song Y."/>
            <person name="Salvetti E."/>
            <person name="Wrobel A."/>
            <person name="Rasinkangas P."/>
            <person name="Parkhill J."/>
            <person name="Rea M.C."/>
            <person name="O'Sullivan O."/>
            <person name="Ritari J."/>
            <person name="Douillard F.P."/>
            <person name="Paul Ross R."/>
            <person name="Yang R."/>
            <person name="Briner A.E."/>
            <person name="Felis G.E."/>
            <person name="de Vos W.M."/>
            <person name="Barrangou R."/>
            <person name="Klaenhammer T.R."/>
            <person name="Caufield P.W."/>
            <person name="Cui Y."/>
            <person name="Zhang H."/>
            <person name="O'Toole P.W."/>
        </authorList>
    </citation>
    <scope>NUCLEOTIDE SEQUENCE [LARGE SCALE GENOMIC DNA]</scope>
    <source>
        <strain evidence="1 2">DSM 20178</strain>
    </source>
</reference>
<protein>
    <submittedName>
        <fullName evidence="1">Uncharacterized protein</fullName>
    </submittedName>
</protein>
<evidence type="ECO:0000313" key="2">
    <source>
        <dbReference type="Proteomes" id="UP000051984"/>
    </source>
</evidence>
<dbReference type="Gene3D" id="2.60.120.260">
    <property type="entry name" value="Galactose-binding domain-like"/>
    <property type="match status" value="1"/>
</dbReference>
<name>A0A0R1EQH8_LACZE</name>
<dbReference type="eggNOG" id="ENOG502ZAKM">
    <property type="taxonomic scope" value="Bacteria"/>
</dbReference>